<dbReference type="Proteomes" id="UP001207468">
    <property type="component" value="Unassembled WGS sequence"/>
</dbReference>
<sequence length="855" mass="95418">MVHRENPIQSPNESPGQTSPPPSMKRKKLDDDDLNGSKKARTRVSYSCGECHRRKQKCDRQMPCSHCVARKVPELCKAYTPGKPDQDIHLRLARLEHIIEIALPHLSKDSWSREHARSLSPGADTGAHSQAEEDDVGSGTFQSGKWYGTSASGSIAPASVLQQLQNAVPTAQMSSTTLLSNPPGGDDTKIFVASIDSVRQDAEPTAADNLKTLIQDCGVSPHKITELVHELPPQRFADVLIDFYFTSINWTRYPISERDFRRSYASVCVNGVGVHPNDVRFLPLLFVVLAIAVRIAPEHIAGDARNRRLTSLRYYWSCMSITSSPHRHCPTRWLLTARRSMLIAAAIQPDSLDMVLTRLLSARYLTFDRRVTECWSQLGAAVRTAQVRQTFLKMVSTHAVKALGLHRDASTMGLEPAQVEYRRRIWAYLYHADRSYALFLGRPNAIQDAYSSTLPPLNVEDEVSVSELRNPPPLTTPTRMTFAILRHRLAGIIGRIVHHFQQVRQHSHYSDVLAIDDDILRFLDNLPPHFSLHFDASLDDSHPYLPAHRFLLLTEVFFIRISLHRPYLLRRLGSDRYSRSRRACFISAIRDFEIRRAIASKLSQETVVALNIAYRDFQSAMISGIYLVLYPRGSMADRMHTILDRFLKDHEGIREMDETTRREVKIIEFLKAKSSQVEACFNEMAAFEEPLEPTTSTDTQPILNVPKPASRGAGFTPLSISGPISPRLSIESTASLSHVLPSPTIQRLQGETSIETSSSGSPTADDESAAQNLLDQWYNAVSMSSGPGGDGSLDFAGLPWGGFGRADLSGWFGTTPSMEGTTDINASHSMATVPDEADWSYWENLVKEIRGGPVS</sequence>
<dbReference type="EMBL" id="JAGFNK010000076">
    <property type="protein sequence ID" value="KAI9508928.1"/>
    <property type="molecule type" value="Genomic_DNA"/>
</dbReference>
<proteinExistence type="predicted"/>
<comment type="caution">
    <text evidence="1">The sequence shown here is derived from an EMBL/GenBank/DDBJ whole genome shotgun (WGS) entry which is preliminary data.</text>
</comment>
<organism evidence="1 2">
    <name type="scientific">Russula earlei</name>
    <dbReference type="NCBI Taxonomy" id="71964"/>
    <lineage>
        <taxon>Eukaryota</taxon>
        <taxon>Fungi</taxon>
        <taxon>Dikarya</taxon>
        <taxon>Basidiomycota</taxon>
        <taxon>Agaricomycotina</taxon>
        <taxon>Agaricomycetes</taxon>
        <taxon>Russulales</taxon>
        <taxon>Russulaceae</taxon>
        <taxon>Russula</taxon>
    </lineage>
</organism>
<keyword evidence="2" id="KW-1185">Reference proteome</keyword>
<evidence type="ECO:0000313" key="1">
    <source>
        <dbReference type="EMBL" id="KAI9508928.1"/>
    </source>
</evidence>
<name>A0ACC0UBC5_9AGAM</name>
<evidence type="ECO:0000313" key="2">
    <source>
        <dbReference type="Proteomes" id="UP001207468"/>
    </source>
</evidence>
<gene>
    <name evidence="1" type="ORF">F5148DRAFT_997334</name>
</gene>
<protein>
    <submittedName>
        <fullName evidence="1">Uncharacterized protein</fullName>
    </submittedName>
</protein>
<reference evidence="1" key="1">
    <citation type="submission" date="2021-03" db="EMBL/GenBank/DDBJ databases">
        <title>Evolutionary priming and transition to the ectomycorrhizal habit in an iconic lineage of mushroom-forming fungi: is preadaptation a requirement?</title>
        <authorList>
            <consortium name="DOE Joint Genome Institute"/>
            <person name="Looney B.P."/>
            <person name="Miyauchi S."/>
            <person name="Morin E."/>
            <person name="Drula E."/>
            <person name="Courty P.E."/>
            <person name="Chicoki N."/>
            <person name="Fauchery L."/>
            <person name="Kohler A."/>
            <person name="Kuo A."/>
            <person name="LaButti K."/>
            <person name="Pangilinan J."/>
            <person name="Lipzen A."/>
            <person name="Riley R."/>
            <person name="Andreopoulos W."/>
            <person name="He G."/>
            <person name="Johnson J."/>
            <person name="Barry K.W."/>
            <person name="Grigoriev I.V."/>
            <person name="Nagy L."/>
            <person name="Hibbett D."/>
            <person name="Henrissat B."/>
            <person name="Matheny P.B."/>
            <person name="Labbe J."/>
            <person name="Martin A.F."/>
        </authorList>
    </citation>
    <scope>NUCLEOTIDE SEQUENCE</scope>
    <source>
        <strain evidence="1">BPL698</strain>
    </source>
</reference>
<accession>A0ACC0UBC5</accession>